<feature type="binding site" description="axial binding residue" evidence="6">
    <location>
        <position position="70"/>
    </location>
    <ligand>
        <name>heme c</name>
        <dbReference type="ChEBI" id="CHEBI:61717"/>
        <label>1</label>
    </ligand>
    <ligandPart>
        <name>Fe</name>
        <dbReference type="ChEBI" id="CHEBI:18248"/>
    </ligandPart>
</feature>
<dbReference type="Gene3D" id="3.90.10.10">
    <property type="entry name" value="Cytochrome C3"/>
    <property type="match status" value="1"/>
</dbReference>
<name>A0A2C8FCQ7_9BACT</name>
<dbReference type="GO" id="GO:0020037">
    <property type="term" value="F:heme binding"/>
    <property type="evidence" value="ECO:0007669"/>
    <property type="project" value="InterPro"/>
</dbReference>
<feature type="binding site" description="axial binding residue" evidence="6">
    <location>
        <position position="53"/>
    </location>
    <ligand>
        <name>heme c</name>
        <dbReference type="ChEBI" id="CHEBI:61717"/>
        <label>1</label>
    </ligand>
    <ligandPart>
        <name>Fe</name>
        <dbReference type="ChEBI" id="CHEBI:18248"/>
    </ligandPart>
</feature>
<dbReference type="InterPro" id="IPR002322">
    <property type="entry name" value="Cyt_c_III"/>
</dbReference>
<protein>
    <submittedName>
        <fullName evidence="8">Acidic cytochrome c3</fullName>
    </submittedName>
</protein>
<feature type="binding site" description="axial binding residue" evidence="6">
    <location>
        <position position="68"/>
    </location>
    <ligand>
        <name>heme c</name>
        <dbReference type="ChEBI" id="CHEBI:61717"/>
        <label>1</label>
    </ligand>
    <ligandPart>
        <name>Fe</name>
        <dbReference type="ChEBI" id="CHEBI:18248"/>
    </ligandPart>
</feature>
<feature type="binding site" description="axial binding residue" evidence="6">
    <location>
        <position position="56"/>
    </location>
    <ligand>
        <name>heme c</name>
        <dbReference type="ChEBI" id="CHEBI:61717"/>
        <label>1</label>
    </ligand>
    <ligandPart>
        <name>Fe</name>
        <dbReference type="ChEBI" id="CHEBI:18248"/>
    </ligandPart>
</feature>
<feature type="binding site" description="axial binding residue" evidence="6">
    <location>
        <position position="129"/>
    </location>
    <ligand>
        <name>heme c</name>
        <dbReference type="ChEBI" id="CHEBI:61717"/>
        <label>1</label>
    </ligand>
    <ligandPart>
        <name>Fe</name>
        <dbReference type="ChEBI" id="CHEBI:18248"/>
    </ligandPart>
</feature>
<organism evidence="8 9">
    <name type="scientific">Pseudodesulfovibrio profundus</name>
    <dbReference type="NCBI Taxonomy" id="57320"/>
    <lineage>
        <taxon>Bacteria</taxon>
        <taxon>Pseudomonadati</taxon>
        <taxon>Thermodesulfobacteriota</taxon>
        <taxon>Desulfovibrionia</taxon>
        <taxon>Desulfovibrionales</taxon>
        <taxon>Desulfovibrionaceae</taxon>
    </lineage>
</organism>
<accession>A0A2C8FCQ7</accession>
<evidence type="ECO:0000256" key="6">
    <source>
        <dbReference type="PIRSR" id="PIRSR602322-1"/>
    </source>
</evidence>
<feature type="binding site" description="axial binding residue" evidence="6">
    <location>
        <position position="126"/>
    </location>
    <ligand>
        <name>heme c</name>
        <dbReference type="ChEBI" id="CHEBI:61717"/>
        <label>1</label>
    </ligand>
    <ligandPart>
        <name>Fe</name>
        <dbReference type="ChEBI" id="CHEBI:18248"/>
    </ligandPart>
</feature>
<evidence type="ECO:0000256" key="5">
    <source>
        <dbReference type="ARBA" id="ARBA00023004"/>
    </source>
</evidence>
<dbReference type="Proteomes" id="UP000219215">
    <property type="component" value="Chromosome DPRO"/>
</dbReference>
<keyword evidence="2 6" id="KW-0349">Heme</keyword>
<dbReference type="RefSeq" id="WP_097012744.1">
    <property type="nucleotide sequence ID" value="NZ_LT907975.1"/>
</dbReference>
<dbReference type="AlphaFoldDB" id="A0A2C8FCQ7"/>
<feature type="binding site" description="axial binding residue" evidence="6">
    <location>
        <position position="65"/>
    </location>
    <ligand>
        <name>heme c</name>
        <dbReference type="ChEBI" id="CHEBI:61717"/>
        <label>1</label>
    </ligand>
    <ligandPart>
        <name>Fe</name>
        <dbReference type="ChEBI" id="CHEBI:18248"/>
    </ligandPart>
</feature>
<feature type="binding site" description="axial binding residue" evidence="6">
    <location>
        <position position="112"/>
    </location>
    <ligand>
        <name>heme c</name>
        <dbReference type="ChEBI" id="CHEBI:61717"/>
        <label>1</label>
    </ligand>
    <ligandPart>
        <name>Fe</name>
        <dbReference type="ChEBI" id="CHEBI:18248"/>
    </ligandPart>
</feature>
<keyword evidence="1" id="KW-0813">Transport</keyword>
<keyword evidence="3 6" id="KW-0479">Metal-binding</keyword>
<reference evidence="9" key="1">
    <citation type="submission" date="2017-09" db="EMBL/GenBank/DDBJ databases">
        <authorList>
            <person name="Regsiter A."/>
            <person name="William W."/>
        </authorList>
    </citation>
    <scope>NUCLEOTIDE SEQUENCE [LARGE SCALE GENOMIC DNA]</scope>
    <source>
        <strain evidence="9">500-1</strain>
    </source>
</reference>
<evidence type="ECO:0000256" key="2">
    <source>
        <dbReference type="ARBA" id="ARBA00022617"/>
    </source>
</evidence>
<feature type="domain" description="Class III cytochrome C" evidence="7">
    <location>
        <begin position="33"/>
        <end position="130"/>
    </location>
</feature>
<gene>
    <name evidence="8" type="ORF">DPRO_3040</name>
</gene>
<dbReference type="InterPro" id="IPR054899">
    <property type="entry name" value="c3_cytochr_TmcA"/>
</dbReference>
<evidence type="ECO:0000313" key="9">
    <source>
        <dbReference type="Proteomes" id="UP000219215"/>
    </source>
</evidence>
<keyword evidence="4" id="KW-0249">Electron transport</keyword>
<dbReference type="PRINTS" id="PR00609">
    <property type="entry name" value="CYTOCHROMEC3"/>
</dbReference>
<feature type="binding site" description="axial binding residue" evidence="6">
    <location>
        <position position="69"/>
    </location>
    <ligand>
        <name>heme c</name>
        <dbReference type="ChEBI" id="CHEBI:61717"/>
        <label>2</label>
    </ligand>
    <ligandPart>
        <name>Fe</name>
        <dbReference type="ChEBI" id="CHEBI:18248"/>
    </ligandPart>
</feature>
<evidence type="ECO:0000259" key="7">
    <source>
        <dbReference type="Pfam" id="PF02085"/>
    </source>
</evidence>
<dbReference type="EMBL" id="LT907975">
    <property type="protein sequence ID" value="SOB59950.1"/>
    <property type="molecule type" value="Genomic_DNA"/>
</dbReference>
<keyword evidence="5 6" id="KW-0408">Iron</keyword>
<dbReference type="SUPFAM" id="SSF48695">
    <property type="entry name" value="Multiheme cytochromes"/>
    <property type="match status" value="1"/>
</dbReference>
<keyword evidence="9" id="KW-1185">Reference proteome</keyword>
<dbReference type="OrthoDB" id="9796996at2"/>
<dbReference type="GO" id="GO:0046872">
    <property type="term" value="F:metal ion binding"/>
    <property type="evidence" value="ECO:0007669"/>
    <property type="project" value="UniProtKB-KW"/>
</dbReference>
<dbReference type="NCBIfam" id="NF045722">
    <property type="entry name" value="c3_cytochr_TmcA"/>
    <property type="match status" value="1"/>
</dbReference>
<comment type="cofactor">
    <cofactor evidence="6">
        <name>heme c</name>
        <dbReference type="ChEBI" id="CHEBI:61717"/>
    </cofactor>
    <text evidence="6">Binds 4 heme c groups covalently per monomer.</text>
</comment>
<dbReference type="CDD" id="cd08168">
    <property type="entry name" value="Cytochrom_C3"/>
    <property type="match status" value="1"/>
</dbReference>
<proteinExistence type="predicted"/>
<evidence type="ECO:0000256" key="1">
    <source>
        <dbReference type="ARBA" id="ARBA00022448"/>
    </source>
</evidence>
<feature type="binding site" description="axial binding residue" evidence="6">
    <location>
        <position position="116"/>
    </location>
    <ligand>
        <name>heme c</name>
        <dbReference type="ChEBI" id="CHEBI:61717"/>
        <label>1</label>
    </ligand>
    <ligandPart>
        <name>Fe</name>
        <dbReference type="ChEBI" id="CHEBI:18248"/>
    </ligandPart>
</feature>
<dbReference type="Pfam" id="PF02085">
    <property type="entry name" value="Cytochrom_CIII"/>
    <property type="match status" value="1"/>
</dbReference>
<feature type="binding site" description="axial binding residue" evidence="6">
    <location>
        <position position="130"/>
    </location>
    <ligand>
        <name>heme c</name>
        <dbReference type="ChEBI" id="CHEBI:61717"/>
        <label>1</label>
    </ligand>
    <ligandPart>
        <name>Fe</name>
        <dbReference type="ChEBI" id="CHEBI:18248"/>
    </ligandPart>
</feature>
<dbReference type="KEGG" id="pprf:DPRO_3040"/>
<dbReference type="InterPro" id="IPR036280">
    <property type="entry name" value="Multihaem_cyt_sf"/>
</dbReference>
<evidence type="ECO:0000256" key="3">
    <source>
        <dbReference type="ARBA" id="ARBA00022723"/>
    </source>
</evidence>
<evidence type="ECO:0000256" key="4">
    <source>
        <dbReference type="ARBA" id="ARBA00022982"/>
    </source>
</evidence>
<dbReference type="GO" id="GO:0009055">
    <property type="term" value="F:electron transfer activity"/>
    <property type="evidence" value="ECO:0007669"/>
    <property type="project" value="InterPro"/>
</dbReference>
<sequence>MNKQHIKLVVFGAAILALTTLYMVPMAFSQEDMTHIPVDAFGKLERPQAAFQHDLHNEKAELDDCVVCHHSMTDDGKRDMEMSSEGESCESCHAVEPTDGKTPLMRAYHRQCIDCHKQSLKGPVACGECHKK</sequence>
<dbReference type="InterPro" id="IPR020942">
    <property type="entry name" value="Cyt_c_III_dom"/>
</dbReference>
<feature type="binding site" description="axial binding residue" evidence="6">
    <location>
        <position position="115"/>
    </location>
    <ligand>
        <name>heme c</name>
        <dbReference type="ChEBI" id="CHEBI:61717"/>
        <label>1</label>
    </ligand>
    <ligandPart>
        <name>Fe</name>
        <dbReference type="ChEBI" id="CHEBI:18248"/>
    </ligandPart>
</feature>
<evidence type="ECO:0000313" key="8">
    <source>
        <dbReference type="EMBL" id="SOB59950.1"/>
    </source>
</evidence>